<evidence type="ECO:0000313" key="14">
    <source>
        <dbReference type="Proteomes" id="UP000242793"/>
    </source>
</evidence>
<evidence type="ECO:0000256" key="6">
    <source>
        <dbReference type="ARBA" id="ARBA00022801"/>
    </source>
</evidence>
<evidence type="ECO:0000259" key="12">
    <source>
        <dbReference type="Pfam" id="PF08496"/>
    </source>
</evidence>
<organism evidence="13 14">
    <name type="scientific">Candidatus Riesia pediculischaeffi</name>
    <dbReference type="NCBI Taxonomy" id="428411"/>
    <lineage>
        <taxon>Bacteria</taxon>
        <taxon>Pseudomonadati</taxon>
        <taxon>Pseudomonadota</taxon>
        <taxon>Gammaproteobacteria</taxon>
        <taxon>Enterobacterales</taxon>
        <taxon>Enterobacteriaceae</taxon>
        <taxon>Candidatus Riesia</taxon>
    </lineage>
</organism>
<evidence type="ECO:0000256" key="5">
    <source>
        <dbReference type="ARBA" id="ARBA00022692"/>
    </source>
</evidence>
<evidence type="ECO:0000256" key="10">
    <source>
        <dbReference type="SAM" id="Phobius"/>
    </source>
</evidence>
<dbReference type="EMBL" id="CP012839">
    <property type="protein sequence ID" value="ARC53322.1"/>
    <property type="molecule type" value="Genomic_DNA"/>
</dbReference>
<evidence type="ECO:0000313" key="13">
    <source>
        <dbReference type="EMBL" id="ARC53322.1"/>
    </source>
</evidence>
<evidence type="ECO:0000259" key="11">
    <source>
        <dbReference type="Pfam" id="PF01343"/>
    </source>
</evidence>
<dbReference type="CDD" id="cd07023">
    <property type="entry name" value="S49_Sppa_N_C"/>
    <property type="match status" value="1"/>
</dbReference>
<reference evidence="13 14" key="1">
    <citation type="submission" date="2015-10" db="EMBL/GenBank/DDBJ databases">
        <title>Survey of human and primate louse endosymbionts.</title>
        <authorList>
            <person name="Boyd B.M."/>
        </authorList>
    </citation>
    <scope>NUCLEOTIDE SEQUENCE [LARGE SCALE GENOMIC DNA]</scope>
    <source>
        <strain evidence="13 14">PTSK</strain>
    </source>
</reference>
<accession>A0A1V0HKR1</accession>
<dbReference type="InterPro" id="IPR013703">
    <property type="entry name" value="Peptidase_S49_N_proteobac"/>
</dbReference>
<dbReference type="Pfam" id="PF08496">
    <property type="entry name" value="Peptidase_S49_N"/>
    <property type="match status" value="1"/>
</dbReference>
<dbReference type="GO" id="GO:0006508">
    <property type="term" value="P:proteolysis"/>
    <property type="evidence" value="ECO:0007669"/>
    <property type="project" value="UniProtKB-KW"/>
</dbReference>
<sequence>MEFFLSYGLFLAKTVTIVFGVILTFSFAFSAGNKKHNKKGNFKIVNVSKKYSSRKQNMMRFKMNAEEYKKWRKSEKRAKKIKEKKNKDTKEREPCLFIINFKGTVDAEEVNSLRKEITTVLSIAEKHDEVLLNLESPGGTVNGYGLAAAQLERLKKKVKLTISIDKIAASGGYMMACVADYIIAAPFSVVGSIGVVGQVPNIYRFLKKQNVDIELHTAGQHKRTLTFLGENTESGRKKFIQDLNNTHILFKKFVQKNRPNLDIDIVSTGEYWYGVQAKEKGLIDELSTSDEYILKNVQEKKIISIRYVVHKGVLNRILNIFSTII</sequence>
<evidence type="ECO:0000256" key="8">
    <source>
        <dbReference type="ARBA" id="ARBA00022989"/>
    </source>
</evidence>
<evidence type="ECO:0000256" key="3">
    <source>
        <dbReference type="ARBA" id="ARBA00022475"/>
    </source>
</evidence>
<dbReference type="PANTHER" id="PTHR42987">
    <property type="entry name" value="PEPTIDASE S49"/>
    <property type="match status" value="1"/>
</dbReference>
<dbReference type="STRING" id="428411.AOQ87_01360"/>
<feature type="domain" description="Peptidase S49 N-terminal proteobacteria" evidence="12">
    <location>
        <begin position="2"/>
        <end position="151"/>
    </location>
</feature>
<name>A0A1V0HKR1_9ENTR</name>
<dbReference type="RefSeq" id="WP_080626553.1">
    <property type="nucleotide sequence ID" value="NZ_CP012839.1"/>
</dbReference>
<evidence type="ECO:0000256" key="4">
    <source>
        <dbReference type="ARBA" id="ARBA00022670"/>
    </source>
</evidence>
<keyword evidence="9 10" id="KW-0472">Membrane</keyword>
<dbReference type="PANTHER" id="PTHR42987:SF4">
    <property type="entry name" value="PROTEASE SOHB-RELATED"/>
    <property type="match status" value="1"/>
</dbReference>
<dbReference type="InterPro" id="IPR047272">
    <property type="entry name" value="S49_SppA_C"/>
</dbReference>
<keyword evidence="6" id="KW-0378">Hydrolase</keyword>
<dbReference type="Pfam" id="PF01343">
    <property type="entry name" value="Peptidase_S49"/>
    <property type="match status" value="1"/>
</dbReference>
<evidence type="ECO:0000256" key="2">
    <source>
        <dbReference type="ARBA" id="ARBA00008683"/>
    </source>
</evidence>
<proteinExistence type="inferred from homology"/>
<evidence type="ECO:0000256" key="9">
    <source>
        <dbReference type="ARBA" id="ARBA00023136"/>
    </source>
</evidence>
<dbReference type="Proteomes" id="UP000242793">
    <property type="component" value="Chromosome"/>
</dbReference>
<gene>
    <name evidence="13" type="ORF">AOQ87_01360</name>
</gene>
<keyword evidence="5 10" id="KW-0812">Transmembrane</keyword>
<keyword evidence="14" id="KW-1185">Reference proteome</keyword>
<dbReference type="NCBIfam" id="NF008745">
    <property type="entry name" value="PRK11778.1"/>
    <property type="match status" value="1"/>
</dbReference>
<dbReference type="Gene3D" id="3.90.226.10">
    <property type="entry name" value="2-enoyl-CoA Hydratase, Chain A, domain 1"/>
    <property type="match status" value="1"/>
</dbReference>
<dbReference type="InterPro" id="IPR002142">
    <property type="entry name" value="Peptidase_S49"/>
</dbReference>
<dbReference type="AlphaFoldDB" id="A0A1V0HKR1"/>
<comment type="subcellular location">
    <subcellularLocation>
        <location evidence="1">Cell membrane</location>
    </subcellularLocation>
</comment>
<keyword evidence="3" id="KW-1003">Cell membrane</keyword>
<keyword evidence="7" id="KW-0720">Serine protease</keyword>
<comment type="similarity">
    <text evidence="2">Belongs to the peptidase S49 family.</text>
</comment>
<keyword evidence="8 10" id="KW-1133">Transmembrane helix</keyword>
<dbReference type="SUPFAM" id="SSF52096">
    <property type="entry name" value="ClpP/crotonase"/>
    <property type="match status" value="1"/>
</dbReference>
<feature type="transmembrane region" description="Helical" evidence="10">
    <location>
        <begin position="6"/>
        <end position="29"/>
    </location>
</feature>
<keyword evidence="4" id="KW-0645">Protease</keyword>
<dbReference type="GO" id="GO:0004252">
    <property type="term" value="F:serine-type endopeptidase activity"/>
    <property type="evidence" value="ECO:0007669"/>
    <property type="project" value="InterPro"/>
</dbReference>
<dbReference type="KEGG" id="rped:AOQ87_01360"/>
<dbReference type="GO" id="GO:0005886">
    <property type="term" value="C:plasma membrane"/>
    <property type="evidence" value="ECO:0007669"/>
    <property type="project" value="UniProtKB-SubCell"/>
</dbReference>
<evidence type="ECO:0000256" key="7">
    <source>
        <dbReference type="ARBA" id="ARBA00022825"/>
    </source>
</evidence>
<evidence type="ECO:0000256" key="1">
    <source>
        <dbReference type="ARBA" id="ARBA00004236"/>
    </source>
</evidence>
<protein>
    <submittedName>
        <fullName evidence="13">Peptidase</fullName>
    </submittedName>
</protein>
<dbReference type="InterPro" id="IPR029045">
    <property type="entry name" value="ClpP/crotonase-like_dom_sf"/>
</dbReference>
<feature type="domain" description="Peptidase S49" evidence="11">
    <location>
        <begin position="153"/>
        <end position="301"/>
    </location>
</feature>